<keyword evidence="7 9" id="KW-0472">Membrane</keyword>
<dbReference type="Proteomes" id="UP000373449">
    <property type="component" value="Unassembled WGS sequence"/>
</dbReference>
<keyword evidence="13" id="KW-1185">Reference proteome</keyword>
<keyword evidence="4" id="KW-1003">Cell membrane</keyword>
<evidence type="ECO:0000256" key="8">
    <source>
        <dbReference type="ARBA" id="ARBA00038435"/>
    </source>
</evidence>
<feature type="transmembrane region" description="Helical" evidence="9">
    <location>
        <begin position="339"/>
        <end position="356"/>
    </location>
</feature>
<feature type="transmembrane region" description="Helical" evidence="9">
    <location>
        <begin position="244"/>
        <end position="263"/>
    </location>
</feature>
<keyword evidence="5 9" id="KW-0812">Transmembrane</keyword>
<dbReference type="GO" id="GO:0005886">
    <property type="term" value="C:plasma membrane"/>
    <property type="evidence" value="ECO:0007669"/>
    <property type="project" value="UniProtKB-SubCell"/>
</dbReference>
<dbReference type="RefSeq" id="WP_029092664.1">
    <property type="nucleotide sequence ID" value="NZ_CAADJA010000002.1"/>
</dbReference>
<protein>
    <submittedName>
        <fullName evidence="12">Malate-2H(+)/Na(+)-lactate antiporter</fullName>
    </submittedName>
    <submittedName>
        <fullName evidence="11">Na+/H+ antiporter NhaC</fullName>
    </submittedName>
</protein>
<evidence type="ECO:0000256" key="1">
    <source>
        <dbReference type="ARBA" id="ARBA00004651"/>
    </source>
</evidence>
<evidence type="ECO:0000313" key="13">
    <source>
        <dbReference type="Proteomes" id="UP000224974"/>
    </source>
</evidence>
<feature type="domain" description="Na+/H+ antiporter NhaC-like C-terminal" evidence="10">
    <location>
        <begin position="171"/>
        <end position="479"/>
    </location>
</feature>
<name>A0A2C6C286_9GAMM</name>
<evidence type="ECO:0000256" key="2">
    <source>
        <dbReference type="ARBA" id="ARBA00022448"/>
    </source>
</evidence>
<evidence type="ECO:0000256" key="3">
    <source>
        <dbReference type="ARBA" id="ARBA00022449"/>
    </source>
</evidence>
<dbReference type="STRING" id="1111728.GCA_000427805_00002"/>
<evidence type="ECO:0000256" key="5">
    <source>
        <dbReference type="ARBA" id="ARBA00022692"/>
    </source>
</evidence>
<dbReference type="PANTHER" id="PTHR33451">
    <property type="entry name" value="MALATE-2H(+)/NA(+)-LACTATE ANTIPORTER"/>
    <property type="match status" value="1"/>
</dbReference>
<sequence>MDVEPKSSRTIKAPSYLDALTPVITLIVLVGTSVALFGLNAVNGPLQVAIIVSTMITSMIILKNGHSWDEISESGRKGISTVSGAIFILFAVGALIGTWNMSGTIPTMVYYGIIMISPNWFYPIAFLVCAGVSLSIGSSWTTAGTLGVGLVGLANMLGISPEITAGAVISGAYVGDKISPLSESTVLAAQLNGVELYKHIRTQLWTTAPAGLIALIAFIVLGMNQHGAFDATVTNNELTRFNELFHITPWNLLPLFFLLALSVLKVPASLAIMCSALLAGVMASFMQPQVILRFIAEPDVSTPLLAIKATWVAMATGFQENSGIEQIDALLSRGGMDSMLLTIWLIIGAVTFGIMVDDFGLLNKLVTPLLLRAKSVGSLLASVVATAIGLNITAGDQYIALLLPTRLFRAEFAKRRLAPENLSRAVSDAGIVTSPLIPWNSCGAYMAAVLGVSTMSYMPFAVFNIAAPLITVALGITGFNIRYMPAATPQSKENEAAHKAVQE</sequence>
<dbReference type="Proteomes" id="UP000224974">
    <property type="component" value="Unassembled WGS sequence"/>
</dbReference>
<feature type="transmembrane region" description="Helical" evidence="9">
    <location>
        <begin position="204"/>
        <end position="224"/>
    </location>
</feature>
<dbReference type="InterPro" id="IPR018461">
    <property type="entry name" value="Na/H_Antiport_NhaC-like_C"/>
</dbReference>
<organism evidence="11 13">
    <name type="scientific">Budvicia aquatica</name>
    <dbReference type="NCBI Taxonomy" id="82979"/>
    <lineage>
        <taxon>Bacteria</taxon>
        <taxon>Pseudomonadati</taxon>
        <taxon>Pseudomonadota</taxon>
        <taxon>Gammaproteobacteria</taxon>
        <taxon>Enterobacterales</taxon>
        <taxon>Budviciaceae</taxon>
        <taxon>Budvicia</taxon>
    </lineage>
</organism>
<evidence type="ECO:0000313" key="14">
    <source>
        <dbReference type="Proteomes" id="UP000373449"/>
    </source>
</evidence>
<feature type="transmembrane region" description="Helical" evidence="9">
    <location>
        <begin position="460"/>
        <end position="481"/>
    </location>
</feature>
<evidence type="ECO:0000313" key="11">
    <source>
        <dbReference type="EMBL" id="PHI30460.1"/>
    </source>
</evidence>
<dbReference type="EMBL" id="CAADJA010000002">
    <property type="protein sequence ID" value="VFS49671.1"/>
    <property type="molecule type" value="Genomic_DNA"/>
</dbReference>
<evidence type="ECO:0000313" key="12">
    <source>
        <dbReference type="EMBL" id="VFS49671.1"/>
    </source>
</evidence>
<reference evidence="11" key="1">
    <citation type="submission" date="2017-09" db="EMBL/GenBank/DDBJ databases">
        <title>FDA dAtabase for Regulatory Grade micrObial Sequences (FDA-ARGOS): Supporting development and validation of Infectious Disease Dx tests.</title>
        <authorList>
            <person name="Minogue T."/>
            <person name="Wolcott M."/>
            <person name="Wasieloski L."/>
            <person name="Aguilar W."/>
            <person name="Moore D."/>
            <person name="Tallon L.J."/>
            <person name="Sadzewicz L."/>
            <person name="Ott S."/>
            <person name="Zhao X."/>
            <person name="Nagaraj S."/>
            <person name="Vavikolanu K."/>
            <person name="Aluvathingal J."/>
            <person name="Nadendla S."/>
            <person name="Sichtig H."/>
        </authorList>
    </citation>
    <scope>NUCLEOTIDE SEQUENCE</scope>
    <source>
        <strain evidence="11">FDAARGOS_387</strain>
    </source>
</reference>
<keyword evidence="3" id="KW-0050">Antiport</keyword>
<dbReference type="EMBL" id="PDDX01000001">
    <property type="protein sequence ID" value="PHI30460.1"/>
    <property type="molecule type" value="Genomic_DNA"/>
</dbReference>
<proteinExistence type="inferred from homology"/>
<keyword evidence="6 9" id="KW-1133">Transmembrane helix</keyword>
<comment type="similarity">
    <text evidence="8">Belongs to the NhaC Na(+)/H(+) (TC 2.A.35) antiporter family.</text>
</comment>
<feature type="transmembrane region" description="Helical" evidence="9">
    <location>
        <begin position="120"/>
        <end position="153"/>
    </location>
</feature>
<dbReference type="AlphaFoldDB" id="A0A2C6C286"/>
<dbReference type="GO" id="GO:0015297">
    <property type="term" value="F:antiporter activity"/>
    <property type="evidence" value="ECO:0007669"/>
    <property type="project" value="UniProtKB-KW"/>
</dbReference>
<accession>A0A2C6C286</accession>
<reference evidence="13" key="2">
    <citation type="submission" date="2017-09" db="EMBL/GenBank/DDBJ databases">
        <title>FDA dAtabase for Regulatory Grade micrObial Sequences (FDA-ARGOS): Supporting development and validation of Infectious Disease Dx tests.</title>
        <authorList>
            <person name="Minogue T."/>
            <person name="Wolcott M."/>
            <person name="Wasieloski L."/>
            <person name="Aguilar W."/>
            <person name="Moore D."/>
            <person name="Tallon L."/>
            <person name="Sadzewicz L."/>
            <person name="Ott S."/>
            <person name="Zhao X."/>
            <person name="Nagaraj S."/>
            <person name="Vavikolanu K."/>
            <person name="Aluvathingal J."/>
            <person name="Nadendla S."/>
            <person name="Sichtig H."/>
        </authorList>
    </citation>
    <scope>NUCLEOTIDE SEQUENCE [LARGE SCALE GENOMIC DNA]</scope>
    <source>
        <strain evidence="13">FDAARGOS_387</strain>
    </source>
</reference>
<comment type="subcellular location">
    <subcellularLocation>
        <location evidence="1">Cell membrane</location>
        <topology evidence="1">Multi-pass membrane protein</topology>
    </subcellularLocation>
</comment>
<feature type="transmembrane region" description="Helical" evidence="9">
    <location>
        <begin position="425"/>
        <end position="448"/>
    </location>
</feature>
<evidence type="ECO:0000256" key="9">
    <source>
        <dbReference type="SAM" id="Phobius"/>
    </source>
</evidence>
<evidence type="ECO:0000256" key="4">
    <source>
        <dbReference type="ARBA" id="ARBA00022475"/>
    </source>
</evidence>
<reference evidence="12 14" key="3">
    <citation type="submission" date="2019-03" db="EMBL/GenBank/DDBJ databases">
        <authorList>
            <consortium name="Pathogen Informatics"/>
        </authorList>
    </citation>
    <scope>NUCLEOTIDE SEQUENCE [LARGE SCALE GENOMIC DNA]</scope>
    <source>
        <strain evidence="12 14">NCTC12282</strain>
    </source>
</reference>
<feature type="transmembrane region" description="Helical" evidence="9">
    <location>
        <begin position="16"/>
        <end position="39"/>
    </location>
</feature>
<dbReference type="Pfam" id="PF03553">
    <property type="entry name" value="Na_H_antiporter"/>
    <property type="match status" value="1"/>
</dbReference>
<gene>
    <name evidence="12" type="primary">mleN_3</name>
    <name evidence="11" type="ORF">CRN84_14490</name>
    <name evidence="12" type="ORF">NCTC12282_04104</name>
</gene>
<feature type="transmembrane region" description="Helical" evidence="9">
    <location>
        <begin position="82"/>
        <end position="100"/>
    </location>
</feature>
<feature type="transmembrane region" description="Helical" evidence="9">
    <location>
        <begin position="376"/>
        <end position="404"/>
    </location>
</feature>
<dbReference type="OrthoDB" id="9762978at2"/>
<dbReference type="InterPro" id="IPR052180">
    <property type="entry name" value="NhaC_Na-H+_Antiporter"/>
</dbReference>
<evidence type="ECO:0000256" key="6">
    <source>
        <dbReference type="ARBA" id="ARBA00022989"/>
    </source>
</evidence>
<evidence type="ECO:0000256" key="7">
    <source>
        <dbReference type="ARBA" id="ARBA00023136"/>
    </source>
</evidence>
<dbReference type="PANTHER" id="PTHR33451:SF3">
    <property type="entry name" value="MALATE-2H(+)_NA(+)-LACTATE ANTIPORTER"/>
    <property type="match status" value="1"/>
</dbReference>
<feature type="transmembrane region" description="Helical" evidence="9">
    <location>
        <begin position="270"/>
        <end position="288"/>
    </location>
</feature>
<evidence type="ECO:0000259" key="10">
    <source>
        <dbReference type="Pfam" id="PF03553"/>
    </source>
</evidence>
<keyword evidence="2" id="KW-0813">Transport</keyword>
<feature type="transmembrane region" description="Helical" evidence="9">
    <location>
        <begin position="45"/>
        <end position="62"/>
    </location>
</feature>